<comment type="caution">
    <text evidence="1">The sequence shown here is derived from an EMBL/GenBank/DDBJ whole genome shotgun (WGS) entry which is preliminary data.</text>
</comment>
<name>A0A2R6C995_9ARCH</name>
<evidence type="ECO:0000313" key="2">
    <source>
        <dbReference type="Proteomes" id="UP000242015"/>
    </source>
</evidence>
<reference evidence="1 2" key="1">
    <citation type="submission" date="2017-04" db="EMBL/GenBank/DDBJ databases">
        <title>Novel microbial lineages endemic to geothermal iron-oxide mats fill important gaps in the evolutionary history of Archaea.</title>
        <authorList>
            <person name="Jay Z.J."/>
            <person name="Beam J.P."/>
            <person name="Dlakic M."/>
            <person name="Rusch D.B."/>
            <person name="Kozubal M.A."/>
            <person name="Inskeep W.P."/>
        </authorList>
    </citation>
    <scope>NUCLEOTIDE SEQUENCE [LARGE SCALE GENOMIC DNA]</scope>
    <source>
        <strain evidence="1">BE_D</strain>
    </source>
</reference>
<dbReference type="AlphaFoldDB" id="A0A2R6C995"/>
<sequence>MLCDNRDSNMVRGGRVGVGYARKPDDVWCPVNHDVWVGSPLAAGRSVAEGEGLDELACSYDALKLELEFAYNWTRTHSCLYLGT</sequence>
<dbReference type="Proteomes" id="UP000242015">
    <property type="component" value="Unassembled WGS sequence"/>
</dbReference>
<proteinExistence type="predicted"/>
<gene>
    <name evidence="1" type="ORF">B9Q04_10760</name>
</gene>
<protein>
    <submittedName>
        <fullName evidence="1">Uncharacterized protein</fullName>
    </submittedName>
</protein>
<dbReference type="EMBL" id="NEXF01000246">
    <property type="protein sequence ID" value="PSO07469.1"/>
    <property type="molecule type" value="Genomic_DNA"/>
</dbReference>
<accession>A0A2R6C995</accession>
<organism evidence="1 2">
    <name type="scientific">Candidatus Marsarchaeota G2 archaeon BE_D</name>
    <dbReference type="NCBI Taxonomy" id="1978158"/>
    <lineage>
        <taxon>Archaea</taxon>
        <taxon>Candidatus Marsarchaeota</taxon>
        <taxon>Candidatus Marsarchaeota group 2</taxon>
    </lineage>
</organism>
<evidence type="ECO:0000313" key="1">
    <source>
        <dbReference type="EMBL" id="PSO07469.1"/>
    </source>
</evidence>